<dbReference type="GO" id="GO:0051276">
    <property type="term" value="P:chromosome organization"/>
    <property type="evidence" value="ECO:0007669"/>
    <property type="project" value="InterPro"/>
</dbReference>
<evidence type="ECO:0000313" key="2">
    <source>
        <dbReference type="EMBL" id="RUT66354.1"/>
    </source>
</evidence>
<comment type="caution">
    <text evidence="2">The sequence shown here is derived from an EMBL/GenBank/DDBJ whole genome shotgun (WGS) entry which is preliminary data.</text>
</comment>
<evidence type="ECO:0000313" key="3">
    <source>
        <dbReference type="Proteomes" id="UP000286908"/>
    </source>
</evidence>
<dbReference type="Proteomes" id="UP000286908">
    <property type="component" value="Unassembled WGS sequence"/>
</dbReference>
<evidence type="ECO:0008006" key="4">
    <source>
        <dbReference type="Google" id="ProtNLM"/>
    </source>
</evidence>
<dbReference type="EMBL" id="NRQY01000001">
    <property type="protein sequence ID" value="RUT66354.1"/>
    <property type="molecule type" value="Genomic_DNA"/>
</dbReference>
<feature type="region of interest" description="Disordered" evidence="1">
    <location>
        <begin position="116"/>
        <end position="153"/>
    </location>
</feature>
<accession>A0A433ZW36</accession>
<sequence>MLTGQKKKFADALKKGMTQREAAVEAGYSEKTAKVKGSQLARDPDVVTYLENSDEVNRGVNPEVNPPLSDRERLSQAGDYPDPLAVMAEIMMKNKGADPKLSLEAAAKLAPYLCSKKGAGGKKEEKAKAAKKAENRFPSLAPPKLVVNNSRGQ</sequence>
<reference evidence="2 3" key="1">
    <citation type="submission" date="2017-08" db="EMBL/GenBank/DDBJ databases">
        <title>Draft genome sequence of pheromone producing symbiont Morganella morganii, of the female New Zealand grass grub Costelytra giveni.</title>
        <authorList>
            <person name="Laugraud A."/>
            <person name="Young S.D."/>
            <person name="Hurst M.H."/>
        </authorList>
    </citation>
    <scope>NUCLEOTIDE SEQUENCE [LARGE SCALE GENOMIC DNA]</scope>
    <source>
        <strain evidence="2 3">MMsCG</strain>
    </source>
</reference>
<dbReference type="AlphaFoldDB" id="A0A433ZW36"/>
<evidence type="ECO:0000256" key="1">
    <source>
        <dbReference type="SAM" id="MobiDB-lite"/>
    </source>
</evidence>
<dbReference type="Pfam" id="PF03592">
    <property type="entry name" value="Terminase_2"/>
    <property type="match status" value="1"/>
</dbReference>
<dbReference type="InterPro" id="IPR005335">
    <property type="entry name" value="Terminase_ssu"/>
</dbReference>
<feature type="compositionally biased region" description="Basic and acidic residues" evidence="1">
    <location>
        <begin position="121"/>
        <end position="135"/>
    </location>
</feature>
<dbReference type="OrthoDB" id="8756642at2"/>
<protein>
    <recommendedName>
        <fullName evidence="4">Terminase small subunit</fullName>
    </recommendedName>
</protein>
<organism evidence="2 3">
    <name type="scientific">Morganella morganii</name>
    <name type="common">Proteus morganii</name>
    <dbReference type="NCBI Taxonomy" id="582"/>
    <lineage>
        <taxon>Bacteria</taxon>
        <taxon>Pseudomonadati</taxon>
        <taxon>Pseudomonadota</taxon>
        <taxon>Gammaproteobacteria</taxon>
        <taxon>Enterobacterales</taxon>
        <taxon>Morganellaceae</taxon>
        <taxon>Morganella</taxon>
    </lineage>
</organism>
<proteinExistence type="predicted"/>
<name>A0A433ZW36_MORMO</name>
<gene>
    <name evidence="2" type="ORF">CKG00_08070</name>
</gene>
<feature type="region of interest" description="Disordered" evidence="1">
    <location>
        <begin position="53"/>
        <end position="78"/>
    </location>
</feature>
<dbReference type="Gene3D" id="1.10.10.1400">
    <property type="entry name" value="Terminase, small subunit, N-terminal DNA-binding domain, HTH motif"/>
    <property type="match status" value="1"/>
</dbReference>
<dbReference type="InterPro" id="IPR038713">
    <property type="entry name" value="Terminase_Gp1_N_sf"/>
</dbReference>